<dbReference type="InterPro" id="IPR002833">
    <property type="entry name" value="PTH2"/>
</dbReference>
<evidence type="ECO:0000313" key="4">
    <source>
        <dbReference type="EMBL" id="CAB4197008.1"/>
    </source>
</evidence>
<sequence>MAQAVHAAFQFCLEHTDTTFSWMNNSNYICLLSANNEHELNMLLEKANLHNIKLSVFREPDIYNQITAIALAPGVKSKKLCNNLKLALRDM</sequence>
<dbReference type="EMBL" id="LR797252">
    <property type="protein sequence ID" value="CAB4197008.1"/>
    <property type="molecule type" value="Genomic_DNA"/>
</dbReference>
<protein>
    <recommendedName>
        <fullName evidence="1">peptidyl-tRNA hydrolase</fullName>
        <ecNumber evidence="1">3.1.1.29</ecNumber>
    </recommendedName>
</protein>
<dbReference type="Pfam" id="PF01981">
    <property type="entry name" value="PTH2"/>
    <property type="match status" value="1"/>
</dbReference>
<gene>
    <name evidence="4" type="ORF">UFOVP1290_528</name>
</gene>
<dbReference type="GO" id="GO:0004045">
    <property type="term" value="F:peptidyl-tRNA hydrolase activity"/>
    <property type="evidence" value="ECO:0007669"/>
    <property type="project" value="UniProtKB-EC"/>
</dbReference>
<reference evidence="4" key="1">
    <citation type="submission" date="2020-05" db="EMBL/GenBank/DDBJ databases">
        <authorList>
            <person name="Chiriac C."/>
            <person name="Salcher M."/>
            <person name="Ghai R."/>
            <person name="Kavagutti S V."/>
        </authorList>
    </citation>
    <scope>NUCLEOTIDE SEQUENCE</scope>
</reference>
<proteinExistence type="predicted"/>
<name>A0A6J5RTU8_9CAUD</name>
<dbReference type="InterPro" id="IPR023476">
    <property type="entry name" value="Pep_tRNA_hydro_II_dom_sf"/>
</dbReference>
<evidence type="ECO:0000256" key="1">
    <source>
        <dbReference type="ARBA" id="ARBA00013260"/>
    </source>
</evidence>
<dbReference type="EC" id="3.1.1.29" evidence="1"/>
<dbReference type="SUPFAM" id="SSF102462">
    <property type="entry name" value="Peptidyl-tRNA hydrolase II"/>
    <property type="match status" value="1"/>
</dbReference>
<comment type="catalytic activity">
    <reaction evidence="3">
        <text>an N-acyl-L-alpha-aminoacyl-tRNA + H2O = an N-acyl-L-amino acid + a tRNA + H(+)</text>
        <dbReference type="Rhea" id="RHEA:54448"/>
        <dbReference type="Rhea" id="RHEA-COMP:10123"/>
        <dbReference type="Rhea" id="RHEA-COMP:13883"/>
        <dbReference type="ChEBI" id="CHEBI:15377"/>
        <dbReference type="ChEBI" id="CHEBI:15378"/>
        <dbReference type="ChEBI" id="CHEBI:59874"/>
        <dbReference type="ChEBI" id="CHEBI:78442"/>
        <dbReference type="ChEBI" id="CHEBI:138191"/>
        <dbReference type="EC" id="3.1.1.29"/>
    </reaction>
</comment>
<evidence type="ECO:0000256" key="3">
    <source>
        <dbReference type="ARBA" id="ARBA00048707"/>
    </source>
</evidence>
<accession>A0A6J5RTU8</accession>
<keyword evidence="2 4" id="KW-0378">Hydrolase</keyword>
<dbReference type="Gene3D" id="3.40.1490.10">
    <property type="entry name" value="Bit1"/>
    <property type="match status" value="1"/>
</dbReference>
<evidence type="ECO:0000256" key="2">
    <source>
        <dbReference type="ARBA" id="ARBA00022801"/>
    </source>
</evidence>
<organism evidence="4">
    <name type="scientific">uncultured Caudovirales phage</name>
    <dbReference type="NCBI Taxonomy" id="2100421"/>
    <lineage>
        <taxon>Viruses</taxon>
        <taxon>Duplodnaviria</taxon>
        <taxon>Heunggongvirae</taxon>
        <taxon>Uroviricota</taxon>
        <taxon>Caudoviricetes</taxon>
        <taxon>Peduoviridae</taxon>
        <taxon>Maltschvirus</taxon>
        <taxon>Maltschvirus maltsch</taxon>
    </lineage>
</organism>